<evidence type="ECO:0000313" key="23">
    <source>
        <dbReference type="EMBL" id="KIA78239.1"/>
    </source>
</evidence>
<reference evidence="23 24" key="1">
    <citation type="journal article" date="2014" name="Mol. Biol. Evol.">
        <title>Massive expansion of Ubiquitination-related gene families within the Chlamydiae.</title>
        <authorList>
            <person name="Domman D."/>
            <person name="Collingro A."/>
            <person name="Lagkouvardos I."/>
            <person name="Gehre L."/>
            <person name="Weinmaier T."/>
            <person name="Rattei T."/>
            <person name="Subtil A."/>
            <person name="Horn M."/>
        </authorList>
    </citation>
    <scope>NUCLEOTIDE SEQUENCE [LARGE SCALE GENOMIC DNA]</scope>
    <source>
        <strain evidence="23 24">OEW1</strain>
    </source>
</reference>
<evidence type="ECO:0000256" key="15">
    <source>
        <dbReference type="ARBA" id="ARBA00023172"/>
    </source>
</evidence>
<keyword evidence="9" id="KW-0227">DNA damage</keyword>
<dbReference type="AlphaFoldDB" id="A0A0C1EPS0"/>
<keyword evidence="16" id="KW-0234">DNA repair</keyword>
<evidence type="ECO:0000256" key="16">
    <source>
        <dbReference type="ARBA" id="ARBA00023204"/>
    </source>
</evidence>
<dbReference type="GO" id="GO:0003887">
    <property type="term" value="F:DNA-directed DNA polymerase activity"/>
    <property type="evidence" value="ECO:0007669"/>
    <property type="project" value="UniProtKB-KW"/>
</dbReference>
<evidence type="ECO:0000256" key="10">
    <source>
        <dbReference type="ARBA" id="ARBA00022801"/>
    </source>
</evidence>
<keyword evidence="15" id="KW-0233">DNA recombination</keyword>
<evidence type="ECO:0000256" key="14">
    <source>
        <dbReference type="ARBA" id="ARBA00023125"/>
    </source>
</evidence>
<dbReference type="Pfam" id="PF21686">
    <property type="entry name" value="LigD_Prim-Pol"/>
    <property type="match status" value="1"/>
</dbReference>
<evidence type="ECO:0000256" key="5">
    <source>
        <dbReference type="ARBA" id="ARBA00022695"/>
    </source>
</evidence>
<dbReference type="InterPro" id="IPR014144">
    <property type="entry name" value="LigD_PE_domain"/>
</dbReference>
<keyword evidence="3 23" id="KW-0436">Ligase</keyword>
<sequence>MSLGEYRSKRDLNKSKEPSAGKNKRSDALNFCIQKHAARRLHYDFRLEYKGVLLSWAVPKGPSLDPYDKRLAIQVEDHPLDYQYFEGTIPKGNYGAGKVEIWDRGTYTVPHVTTREEIEKYLTIGLKKGHFAVILHGEKLQGEFVFQKLKQDAEDTAWLLIKKEDAFATETDHDKPAKQVKMPEFVTPMLATLADHPFSSEDWLFEIKWDGYRALAFIDPNNVQLKSRNRILLNDRFPVIVDSLKKVKDKVIFDGELVVLDSAGKSDFQLMQNYQKDHAGVLYYYVFDLLYKDGQDLRNLPLIERKNLLKKLLKELNLPLIRYSDHIVKDGEDFYKEAVKNKLEGIIGKKVTSTYQSRRSQDWVKIKTALRQEVVIGGFTEPRGSRKKFGALLVGVYDDQGELHYVGHVGGGFTDELLEDVYKQLLPLSQKKSPFKNIPKPNMPVTWIKPKLVCEVSFAEWTKDDIMRQPIFRGLRIDKNPKEVKKEIPTASEEKKGRTSKRQELELTNLDKLYWPKEKYTKGDLIAYYQKVAPYLLPYLRNRPITLHRFPDGIEGKDFYQKNIDFSHPDWLKTFPVQHEGKVDHYLMISDLRSLLYAVNLGSIDLHPFTSRCKNLEKPDYCIIDLDPHDIAFEKVIEIASATHELLERAKIKNYCKTSGGKGLHIFIPLHAKYDYEQSKEFAHVIALCIHKQFPTITSVERSPQSRPKKIYLDYLQNRALQTIVAPYSVRPRPGALVSTPLLWEEVKPGLDPKDFDIHTILKRLDKMGDIFKPILGGGVNMQTALNRLKKMFI</sequence>
<dbReference type="NCBIfam" id="TIGR02776">
    <property type="entry name" value="NHEJ_ligase_prk"/>
    <property type="match status" value="1"/>
</dbReference>
<dbReference type="EMBL" id="JSAM01000029">
    <property type="protein sequence ID" value="KIA78239.1"/>
    <property type="molecule type" value="Genomic_DNA"/>
</dbReference>
<dbReference type="Pfam" id="PF13298">
    <property type="entry name" value="LigD_N"/>
    <property type="match status" value="1"/>
</dbReference>
<evidence type="ECO:0000256" key="21">
    <source>
        <dbReference type="SAM" id="MobiDB-lite"/>
    </source>
</evidence>
<dbReference type="InterPro" id="IPR012310">
    <property type="entry name" value="DNA_ligase_ATP-dep_cent"/>
</dbReference>
<keyword evidence="13" id="KW-0239">DNA-directed DNA polymerase</keyword>
<accession>A0A0C1EPS0</accession>
<keyword evidence="18" id="KW-0511">Multifunctional enzyme</keyword>
<evidence type="ECO:0000256" key="17">
    <source>
        <dbReference type="ARBA" id="ARBA00023211"/>
    </source>
</evidence>
<dbReference type="InterPro" id="IPR014146">
    <property type="entry name" value="LigD_ligase_dom"/>
</dbReference>
<dbReference type="Gene3D" id="2.40.50.140">
    <property type="entry name" value="Nucleic acid-binding proteins"/>
    <property type="match status" value="1"/>
</dbReference>
<feature type="region of interest" description="Disordered" evidence="21">
    <location>
        <begin position="1"/>
        <end position="24"/>
    </location>
</feature>
<dbReference type="CDD" id="cd04861">
    <property type="entry name" value="LigD_Pol_like"/>
    <property type="match status" value="1"/>
</dbReference>
<dbReference type="CDD" id="cd07906">
    <property type="entry name" value="Adenylation_DNA_ligase_LigD_LigC"/>
    <property type="match status" value="1"/>
</dbReference>
<comment type="caution">
    <text evidence="23">The sequence shown here is derived from an EMBL/GenBank/DDBJ whole genome shotgun (WGS) entry which is preliminary data.</text>
</comment>
<dbReference type="GO" id="GO:0003677">
    <property type="term" value="F:DNA binding"/>
    <property type="evidence" value="ECO:0007669"/>
    <property type="project" value="UniProtKB-KW"/>
</dbReference>
<comment type="catalytic activity">
    <reaction evidence="20">
        <text>ATP + (deoxyribonucleotide)n-3'-hydroxyl + 5'-phospho-(deoxyribonucleotide)m = (deoxyribonucleotide)n+m + AMP + diphosphate.</text>
        <dbReference type="EC" id="6.5.1.1"/>
    </reaction>
</comment>
<evidence type="ECO:0000256" key="12">
    <source>
        <dbReference type="ARBA" id="ARBA00022840"/>
    </source>
</evidence>
<evidence type="ECO:0000256" key="4">
    <source>
        <dbReference type="ARBA" id="ARBA00022679"/>
    </source>
</evidence>
<dbReference type="GO" id="GO:0004527">
    <property type="term" value="F:exonuclease activity"/>
    <property type="evidence" value="ECO:0007669"/>
    <property type="project" value="UniProtKB-KW"/>
</dbReference>
<dbReference type="InterPro" id="IPR052171">
    <property type="entry name" value="NHEJ_LigD"/>
</dbReference>
<keyword evidence="8" id="KW-0547">Nucleotide-binding</keyword>
<keyword evidence="5" id="KW-0548">Nucleotidyltransferase</keyword>
<dbReference type="Gene3D" id="3.30.470.30">
    <property type="entry name" value="DNA ligase/mRNA capping enzyme"/>
    <property type="match status" value="1"/>
</dbReference>
<dbReference type="NCBIfam" id="TIGR02778">
    <property type="entry name" value="ligD_pol"/>
    <property type="match status" value="1"/>
</dbReference>
<keyword evidence="4" id="KW-0808">Transferase</keyword>
<evidence type="ECO:0000256" key="3">
    <source>
        <dbReference type="ARBA" id="ARBA00022598"/>
    </source>
</evidence>
<gene>
    <name evidence="23" type="ORF">DB43_EJ00100</name>
</gene>
<dbReference type="GO" id="GO:0006281">
    <property type="term" value="P:DNA repair"/>
    <property type="evidence" value="ECO:0007669"/>
    <property type="project" value="UniProtKB-KW"/>
</dbReference>
<dbReference type="SUPFAM" id="SSF56091">
    <property type="entry name" value="DNA ligase/mRNA capping enzyme, catalytic domain"/>
    <property type="match status" value="1"/>
</dbReference>
<keyword evidence="11" id="KW-0269">Exonuclease</keyword>
<evidence type="ECO:0000256" key="18">
    <source>
        <dbReference type="ARBA" id="ARBA00023268"/>
    </source>
</evidence>
<keyword evidence="6" id="KW-0540">Nuclease</keyword>
<keyword evidence="14" id="KW-0238">DNA-binding</keyword>
<evidence type="ECO:0000256" key="19">
    <source>
        <dbReference type="ARBA" id="ARBA00029943"/>
    </source>
</evidence>
<dbReference type="EC" id="6.5.1.1" evidence="2"/>
<dbReference type="Proteomes" id="UP000031307">
    <property type="component" value="Unassembled WGS sequence"/>
</dbReference>
<dbReference type="PROSITE" id="PS50160">
    <property type="entry name" value="DNA_LIGASE_A3"/>
    <property type="match status" value="1"/>
</dbReference>
<dbReference type="Pfam" id="PF04679">
    <property type="entry name" value="DNA_ligase_A_C"/>
    <property type="match status" value="1"/>
</dbReference>
<evidence type="ECO:0000256" key="9">
    <source>
        <dbReference type="ARBA" id="ARBA00022763"/>
    </source>
</evidence>
<dbReference type="NCBIfam" id="TIGR02779">
    <property type="entry name" value="NHEJ_ligase_lig"/>
    <property type="match status" value="1"/>
</dbReference>
<evidence type="ECO:0000256" key="6">
    <source>
        <dbReference type="ARBA" id="ARBA00022722"/>
    </source>
</evidence>
<dbReference type="InterPro" id="IPR014145">
    <property type="entry name" value="LigD_pol_dom"/>
</dbReference>
<dbReference type="PANTHER" id="PTHR42705:SF2">
    <property type="entry name" value="BIFUNCTIONAL NON-HOMOLOGOUS END JOINING PROTEIN LIGD"/>
    <property type="match status" value="1"/>
</dbReference>
<evidence type="ECO:0000256" key="2">
    <source>
        <dbReference type="ARBA" id="ARBA00012727"/>
    </source>
</evidence>
<dbReference type="Gene3D" id="3.90.920.10">
    <property type="entry name" value="DNA primase, PRIM domain"/>
    <property type="match status" value="1"/>
</dbReference>
<keyword evidence="10" id="KW-0378">Hydrolase</keyword>
<comment type="cofactor">
    <cofactor evidence="1">
        <name>Mn(2+)</name>
        <dbReference type="ChEBI" id="CHEBI:29035"/>
    </cofactor>
</comment>
<evidence type="ECO:0000256" key="13">
    <source>
        <dbReference type="ARBA" id="ARBA00022932"/>
    </source>
</evidence>
<dbReference type="InterPro" id="IPR014143">
    <property type="entry name" value="NHEJ_ligase_prk"/>
</dbReference>
<keyword evidence="17" id="KW-0464">Manganese</keyword>
<dbReference type="CDD" id="cd07971">
    <property type="entry name" value="OBF_DNA_ligase_LigD"/>
    <property type="match status" value="1"/>
</dbReference>
<keyword evidence="12" id="KW-0067">ATP-binding</keyword>
<dbReference type="OMA" id="AQMGTIE"/>
<dbReference type="PANTHER" id="PTHR42705">
    <property type="entry name" value="BIFUNCTIONAL NON-HOMOLOGOUS END JOINING PROTEIN LIGD"/>
    <property type="match status" value="1"/>
</dbReference>
<dbReference type="RefSeq" id="WP_013924735.1">
    <property type="nucleotide sequence ID" value="NZ_JSAM01000029.1"/>
</dbReference>
<dbReference type="SUPFAM" id="SSF50249">
    <property type="entry name" value="Nucleic acid-binding proteins"/>
    <property type="match status" value="1"/>
</dbReference>
<keyword evidence="7" id="KW-0479">Metal-binding</keyword>
<dbReference type="GO" id="GO:0006310">
    <property type="term" value="P:DNA recombination"/>
    <property type="evidence" value="ECO:0007669"/>
    <property type="project" value="UniProtKB-KW"/>
</dbReference>
<dbReference type="PATRIC" id="fig|83552.4.peg.553"/>
<dbReference type="GO" id="GO:0003910">
    <property type="term" value="F:DNA ligase (ATP) activity"/>
    <property type="evidence" value="ECO:0007669"/>
    <property type="project" value="UniProtKB-EC"/>
</dbReference>
<proteinExistence type="predicted"/>
<dbReference type="GO" id="GO:0046872">
    <property type="term" value="F:metal ion binding"/>
    <property type="evidence" value="ECO:0007669"/>
    <property type="project" value="UniProtKB-KW"/>
</dbReference>
<dbReference type="InterPro" id="IPR012309">
    <property type="entry name" value="DNA_ligase_ATP-dep_C"/>
</dbReference>
<evidence type="ECO:0000313" key="24">
    <source>
        <dbReference type="Proteomes" id="UP000031307"/>
    </source>
</evidence>
<organism evidence="23 24">
    <name type="scientific">Parachlamydia acanthamoebae</name>
    <dbReference type="NCBI Taxonomy" id="83552"/>
    <lineage>
        <taxon>Bacteria</taxon>
        <taxon>Pseudomonadati</taxon>
        <taxon>Chlamydiota</taxon>
        <taxon>Chlamydiia</taxon>
        <taxon>Parachlamydiales</taxon>
        <taxon>Parachlamydiaceae</taxon>
        <taxon>Parachlamydia</taxon>
    </lineage>
</organism>
<name>A0A0C1EPS0_9BACT</name>
<evidence type="ECO:0000259" key="22">
    <source>
        <dbReference type="PROSITE" id="PS50160"/>
    </source>
</evidence>
<dbReference type="InterPro" id="IPR012340">
    <property type="entry name" value="NA-bd_OB-fold"/>
</dbReference>
<evidence type="ECO:0000256" key="1">
    <source>
        <dbReference type="ARBA" id="ARBA00001936"/>
    </source>
</evidence>
<evidence type="ECO:0000256" key="8">
    <source>
        <dbReference type="ARBA" id="ARBA00022741"/>
    </source>
</evidence>
<dbReference type="Gene3D" id="3.30.1490.70">
    <property type="match status" value="1"/>
</dbReference>
<dbReference type="NCBIfam" id="TIGR02777">
    <property type="entry name" value="LigD_PE_dom"/>
    <property type="match status" value="1"/>
</dbReference>
<evidence type="ECO:0000256" key="7">
    <source>
        <dbReference type="ARBA" id="ARBA00022723"/>
    </source>
</evidence>
<evidence type="ECO:0000256" key="20">
    <source>
        <dbReference type="ARBA" id="ARBA00034003"/>
    </source>
</evidence>
<evidence type="ECO:0000256" key="11">
    <source>
        <dbReference type="ARBA" id="ARBA00022839"/>
    </source>
</evidence>
<dbReference type="GO" id="GO:0005524">
    <property type="term" value="F:ATP binding"/>
    <property type="evidence" value="ECO:0007669"/>
    <property type="project" value="UniProtKB-KW"/>
</dbReference>
<feature type="domain" description="ATP-dependent DNA ligase family profile" evidence="22">
    <location>
        <begin position="275"/>
        <end position="402"/>
    </location>
</feature>
<protein>
    <recommendedName>
        <fullName evidence="2">DNA ligase (ATP)</fullName>
        <ecNumber evidence="2">6.5.1.1</ecNumber>
    </recommendedName>
    <alternativeName>
        <fullName evidence="19">NHEJ DNA polymerase</fullName>
    </alternativeName>
</protein>
<dbReference type="Pfam" id="PF01068">
    <property type="entry name" value="DNA_ligase_A_M"/>
    <property type="match status" value="1"/>
</dbReference>